<dbReference type="Pfam" id="PF12787">
    <property type="entry name" value="EcsC"/>
    <property type="match status" value="1"/>
</dbReference>
<sequence>MQNRSARHSPDGNRRANPFLFKENGCPSFNGQAISCWEKIGRLPFALLDKITPQAVHNVLGKFFDELGSYIQTGGEYLIQERQTISVIARKAGIPGPSLSPEEIGQLPLSLLNEVAETAMQKHKQLATMQGATTGFGGIFTLAIDIPALLGISLHALQEMAIIYGYQPKEKSERIFIVKCLQFASADYVGKQSILKQLAETGSEKNQREAISEFQGWREVIATYRDHFGWKKLFQIVPVIGILFGAFINRSTVEEVAEAGMMLYRKRRIMDKLKKLDPNFRADMPS</sequence>
<name>A0ABS0QDU4_THEVU</name>
<reference evidence="1 2" key="1">
    <citation type="submission" date="2020-12" db="EMBL/GenBank/DDBJ databases">
        <title>WGS of Thermoactinomyces spp.</title>
        <authorList>
            <person name="Cheng K."/>
        </authorList>
    </citation>
    <scope>NUCLEOTIDE SEQUENCE [LARGE SCALE GENOMIC DNA]</scope>
    <source>
        <strain evidence="2">CICC 10650\ACCC 41061</strain>
    </source>
</reference>
<dbReference type="PANTHER" id="PTHR41260:SF1">
    <property type="entry name" value="PROTEIN ECSC"/>
    <property type="match status" value="1"/>
</dbReference>
<protein>
    <submittedName>
        <fullName evidence="1">EcsC family protein</fullName>
    </submittedName>
</protein>
<dbReference type="Proteomes" id="UP000641910">
    <property type="component" value="Unassembled WGS sequence"/>
</dbReference>
<accession>A0ABS0QDU4</accession>
<dbReference type="PANTHER" id="PTHR41260">
    <property type="entry name" value="PROTEIN ECSC"/>
    <property type="match status" value="1"/>
</dbReference>
<evidence type="ECO:0000313" key="1">
    <source>
        <dbReference type="EMBL" id="MBH8587452.1"/>
    </source>
</evidence>
<organism evidence="1 2">
    <name type="scientific">Thermoactinomyces vulgaris</name>
    <dbReference type="NCBI Taxonomy" id="2026"/>
    <lineage>
        <taxon>Bacteria</taxon>
        <taxon>Bacillati</taxon>
        <taxon>Bacillota</taxon>
        <taxon>Bacilli</taxon>
        <taxon>Bacillales</taxon>
        <taxon>Thermoactinomycetaceae</taxon>
        <taxon>Thermoactinomyces</taxon>
    </lineage>
</organism>
<dbReference type="InterPro" id="IPR024787">
    <property type="entry name" value="EcsC"/>
</dbReference>
<gene>
    <name evidence="1" type="ORF">I8U22_01280</name>
</gene>
<dbReference type="EMBL" id="JAECVU010000001">
    <property type="protein sequence ID" value="MBH8587452.1"/>
    <property type="molecule type" value="Genomic_DNA"/>
</dbReference>
<evidence type="ECO:0000313" key="2">
    <source>
        <dbReference type="Proteomes" id="UP000641910"/>
    </source>
</evidence>
<keyword evidence="2" id="KW-1185">Reference proteome</keyword>
<comment type="caution">
    <text evidence="1">The sequence shown here is derived from an EMBL/GenBank/DDBJ whole genome shotgun (WGS) entry which is preliminary data.</text>
</comment>
<proteinExistence type="predicted"/>